<dbReference type="SUPFAM" id="SSF56784">
    <property type="entry name" value="HAD-like"/>
    <property type="match status" value="1"/>
</dbReference>
<dbReference type="NCBIfam" id="TIGR02251">
    <property type="entry name" value="HIF-SF_euk"/>
    <property type="match status" value="1"/>
</dbReference>
<feature type="domain" description="FCP1 homology" evidence="1">
    <location>
        <begin position="66"/>
        <end position="222"/>
    </location>
</feature>
<sequence length="243" mass="29048">MNYKHFCNFYEELKECEENDIDIENPFDLCSYKNQQYKIEYYKSDVILKKISFAYQNLYKCNLNNEDGLKKTLVLDLDCTLIFASKTFNENFDFTITAHGRLYYVEMRPHLVEFLETMNRMYELVLFTASAKSYADVIIKKFDPDNKFFKKRFYRDSCHFLMGIHVKDLNIVRRNLNNVIIIDDVLQAVSLQKRNCILIDKWTGESKLDNSLVILAAFLKKIYNENVDVRKIIFDTFHRIYVD</sequence>
<dbReference type="Gene3D" id="3.40.50.1000">
    <property type="entry name" value="HAD superfamily/HAD-like"/>
    <property type="match status" value="1"/>
</dbReference>
<dbReference type="OrthoDB" id="277011at2759"/>
<dbReference type="PANTHER" id="PTHR12210">
    <property type="entry name" value="DULLARD PROTEIN PHOSPHATASE"/>
    <property type="match status" value="1"/>
</dbReference>
<evidence type="ECO:0000313" key="2">
    <source>
        <dbReference type="EMBL" id="OAF68509.1"/>
    </source>
</evidence>
<dbReference type="InterPro" id="IPR036412">
    <property type="entry name" value="HAD-like_sf"/>
</dbReference>
<organism evidence="2 3">
    <name type="scientific">Intoshia linei</name>
    <dbReference type="NCBI Taxonomy" id="1819745"/>
    <lineage>
        <taxon>Eukaryota</taxon>
        <taxon>Metazoa</taxon>
        <taxon>Spiralia</taxon>
        <taxon>Lophotrochozoa</taxon>
        <taxon>Mesozoa</taxon>
        <taxon>Orthonectida</taxon>
        <taxon>Rhopaluridae</taxon>
        <taxon>Intoshia</taxon>
    </lineage>
</organism>
<proteinExistence type="predicted"/>
<gene>
    <name evidence="2" type="ORF">A3Q56_03765</name>
</gene>
<accession>A0A177B2K6</accession>
<dbReference type="SMART" id="SM00577">
    <property type="entry name" value="CPDc"/>
    <property type="match status" value="1"/>
</dbReference>
<protein>
    <recommendedName>
        <fullName evidence="1">FCP1 homology domain-containing protein</fullName>
    </recommendedName>
</protein>
<dbReference type="PROSITE" id="PS50969">
    <property type="entry name" value="FCP1"/>
    <property type="match status" value="1"/>
</dbReference>
<dbReference type="InterPro" id="IPR004274">
    <property type="entry name" value="FCP1_dom"/>
</dbReference>
<dbReference type="EMBL" id="LWCA01000434">
    <property type="protein sequence ID" value="OAF68509.1"/>
    <property type="molecule type" value="Genomic_DNA"/>
</dbReference>
<keyword evidence="3" id="KW-1185">Reference proteome</keyword>
<dbReference type="GO" id="GO:0016791">
    <property type="term" value="F:phosphatase activity"/>
    <property type="evidence" value="ECO:0007669"/>
    <property type="project" value="InterPro"/>
</dbReference>
<dbReference type="Proteomes" id="UP000078046">
    <property type="component" value="Unassembled WGS sequence"/>
</dbReference>
<dbReference type="InterPro" id="IPR011948">
    <property type="entry name" value="Dullard_phosphatase"/>
</dbReference>
<dbReference type="AlphaFoldDB" id="A0A177B2K6"/>
<evidence type="ECO:0000259" key="1">
    <source>
        <dbReference type="PROSITE" id="PS50969"/>
    </source>
</evidence>
<dbReference type="InterPro" id="IPR023214">
    <property type="entry name" value="HAD_sf"/>
</dbReference>
<reference evidence="2 3" key="1">
    <citation type="submission" date="2016-04" db="EMBL/GenBank/DDBJ databases">
        <title>The genome of Intoshia linei affirms orthonectids as highly simplified spiralians.</title>
        <authorList>
            <person name="Mikhailov K.V."/>
            <person name="Slusarev G.S."/>
            <person name="Nikitin M.A."/>
            <person name="Logacheva M.D."/>
            <person name="Penin A."/>
            <person name="Aleoshin V."/>
            <person name="Panchin Y.V."/>
        </authorList>
    </citation>
    <scope>NUCLEOTIDE SEQUENCE [LARGE SCALE GENOMIC DNA]</scope>
    <source>
        <strain evidence="2">Intl2013</strain>
        <tissue evidence="2">Whole animal</tissue>
    </source>
</reference>
<dbReference type="InterPro" id="IPR050365">
    <property type="entry name" value="TIM50"/>
</dbReference>
<dbReference type="CDD" id="cd07521">
    <property type="entry name" value="HAD_FCP1-like"/>
    <property type="match status" value="1"/>
</dbReference>
<name>A0A177B2K6_9BILA</name>
<evidence type="ECO:0000313" key="3">
    <source>
        <dbReference type="Proteomes" id="UP000078046"/>
    </source>
</evidence>
<dbReference type="Pfam" id="PF03031">
    <property type="entry name" value="NIF"/>
    <property type="match status" value="1"/>
</dbReference>
<comment type="caution">
    <text evidence="2">The sequence shown here is derived from an EMBL/GenBank/DDBJ whole genome shotgun (WGS) entry which is preliminary data.</text>
</comment>